<dbReference type="AlphaFoldDB" id="A0A8H7CUJ9"/>
<evidence type="ECO:0000256" key="1">
    <source>
        <dbReference type="SAM" id="MobiDB-lite"/>
    </source>
</evidence>
<feature type="compositionally biased region" description="Polar residues" evidence="1">
    <location>
        <begin position="1"/>
        <end position="11"/>
    </location>
</feature>
<proteinExistence type="predicted"/>
<evidence type="ECO:0000256" key="2">
    <source>
        <dbReference type="SAM" id="Phobius"/>
    </source>
</evidence>
<feature type="compositionally biased region" description="Polar residues" evidence="1">
    <location>
        <begin position="20"/>
        <end position="30"/>
    </location>
</feature>
<comment type="caution">
    <text evidence="3">The sequence shown here is derived from an EMBL/GenBank/DDBJ whole genome shotgun (WGS) entry which is preliminary data.</text>
</comment>
<reference evidence="3" key="1">
    <citation type="submission" date="2020-05" db="EMBL/GenBank/DDBJ databases">
        <title>Mycena genomes resolve the evolution of fungal bioluminescence.</title>
        <authorList>
            <person name="Tsai I.J."/>
        </authorList>
    </citation>
    <scope>NUCLEOTIDE SEQUENCE</scope>
    <source>
        <strain evidence="3">160909Yilan</strain>
    </source>
</reference>
<feature type="transmembrane region" description="Helical" evidence="2">
    <location>
        <begin position="164"/>
        <end position="185"/>
    </location>
</feature>
<evidence type="ECO:0000313" key="3">
    <source>
        <dbReference type="EMBL" id="KAF7347953.1"/>
    </source>
</evidence>
<accession>A0A8H7CUJ9</accession>
<organism evidence="3 4">
    <name type="scientific">Mycena sanguinolenta</name>
    <dbReference type="NCBI Taxonomy" id="230812"/>
    <lineage>
        <taxon>Eukaryota</taxon>
        <taxon>Fungi</taxon>
        <taxon>Dikarya</taxon>
        <taxon>Basidiomycota</taxon>
        <taxon>Agaricomycotina</taxon>
        <taxon>Agaricomycetes</taxon>
        <taxon>Agaricomycetidae</taxon>
        <taxon>Agaricales</taxon>
        <taxon>Marasmiineae</taxon>
        <taxon>Mycenaceae</taxon>
        <taxon>Mycena</taxon>
    </lineage>
</organism>
<name>A0A8H7CUJ9_9AGAR</name>
<dbReference type="Proteomes" id="UP000623467">
    <property type="component" value="Unassembled WGS sequence"/>
</dbReference>
<keyword evidence="2" id="KW-0472">Membrane</keyword>
<feature type="region of interest" description="Disordered" evidence="1">
    <location>
        <begin position="1"/>
        <end position="30"/>
    </location>
</feature>
<feature type="transmembrane region" description="Helical" evidence="2">
    <location>
        <begin position="287"/>
        <end position="311"/>
    </location>
</feature>
<gene>
    <name evidence="3" type="ORF">MSAN_01747400</name>
</gene>
<evidence type="ECO:0000313" key="4">
    <source>
        <dbReference type="Proteomes" id="UP000623467"/>
    </source>
</evidence>
<dbReference type="EMBL" id="JACAZH010000017">
    <property type="protein sequence ID" value="KAF7347953.1"/>
    <property type="molecule type" value="Genomic_DNA"/>
</dbReference>
<sequence length="361" mass="40144">MASTRQEFSTSRCRKDPTYLGNSTSPVDATSAVQSHEFDRWYSPDHKAQKRIAVTIKLPQIRSNHPPVEKCLSEEVEKMDGFLPAFTEDAPIVNTPFPQDSHSNGAAAALLLLPAHFSTPSTMITTTASYLRKNIGRFTVSSSLEKAASEDDYKRIHDQTREDWLKVGGLLVGLAALEIGVFALGPDSSFSADRDVRITVSGSCISTSTGLLFNFYFYLRFALASVSIFKHRAQDNYQVRANGSIDRVESYIFFALIARLPLLLAMISIFFISVLLAAAAYKLSPLVVLSVLGLIGLICSLQYLCWGLIWLGFGLTKLLSWVITGLVNAVRWVSSAPEYVATKAQELWRYLFNYEYLYNCS</sequence>
<keyword evidence="2" id="KW-0812">Transmembrane</keyword>
<feature type="transmembrane region" description="Helical" evidence="2">
    <location>
        <begin position="250"/>
        <end position="281"/>
    </location>
</feature>
<protein>
    <submittedName>
        <fullName evidence="3">Uncharacterized protein</fullName>
    </submittedName>
</protein>
<dbReference type="OrthoDB" id="3061498at2759"/>
<feature type="transmembrane region" description="Helical" evidence="2">
    <location>
        <begin position="205"/>
        <end position="229"/>
    </location>
</feature>
<keyword evidence="4" id="KW-1185">Reference proteome</keyword>
<keyword evidence="2" id="KW-1133">Transmembrane helix</keyword>